<feature type="domain" description="ABC transmembrane type-1" evidence="8">
    <location>
        <begin position="73"/>
        <end position="262"/>
    </location>
</feature>
<feature type="transmembrane region" description="Helical" evidence="7">
    <location>
        <begin position="108"/>
        <end position="129"/>
    </location>
</feature>
<dbReference type="SUPFAM" id="SSF161098">
    <property type="entry name" value="MetI-like"/>
    <property type="match status" value="1"/>
</dbReference>
<evidence type="ECO:0000256" key="5">
    <source>
        <dbReference type="ARBA" id="ARBA00022989"/>
    </source>
</evidence>
<keyword evidence="2 7" id="KW-0813">Transport</keyword>
<organism evidence="9 10">
    <name type="scientific">Chitiniphilus eburneus</name>
    <dbReference type="NCBI Taxonomy" id="2571148"/>
    <lineage>
        <taxon>Bacteria</taxon>
        <taxon>Pseudomonadati</taxon>
        <taxon>Pseudomonadota</taxon>
        <taxon>Betaproteobacteria</taxon>
        <taxon>Neisseriales</taxon>
        <taxon>Chitinibacteraceae</taxon>
        <taxon>Chitiniphilus</taxon>
    </lineage>
</organism>
<feature type="transmembrane region" description="Helical" evidence="7">
    <location>
        <begin position="183"/>
        <end position="208"/>
    </location>
</feature>
<keyword evidence="5 7" id="KW-1133">Transmembrane helix</keyword>
<name>A0A4U0PPW6_9NEIS</name>
<evidence type="ECO:0000256" key="7">
    <source>
        <dbReference type="RuleBase" id="RU363032"/>
    </source>
</evidence>
<proteinExistence type="inferred from homology"/>
<accession>A0A4U0PPW6</accession>
<dbReference type="Pfam" id="PF00528">
    <property type="entry name" value="BPD_transp_1"/>
    <property type="match status" value="1"/>
</dbReference>
<dbReference type="PROSITE" id="PS50928">
    <property type="entry name" value="ABC_TM1"/>
    <property type="match status" value="1"/>
</dbReference>
<keyword evidence="3" id="KW-1003">Cell membrane</keyword>
<dbReference type="PANTHER" id="PTHR43744:SF3">
    <property type="entry name" value="LACTOSE TRANSPORT SYSTEM PERMEASE PROTEIN LACG"/>
    <property type="match status" value="1"/>
</dbReference>
<keyword evidence="4 7" id="KW-0812">Transmembrane</keyword>
<dbReference type="OrthoDB" id="8111552at2"/>
<evidence type="ECO:0000256" key="4">
    <source>
        <dbReference type="ARBA" id="ARBA00022692"/>
    </source>
</evidence>
<reference evidence="9 10" key="1">
    <citation type="submission" date="2019-04" db="EMBL/GenBank/DDBJ databases">
        <title>Chitiniphilus eburnea sp. nov., a novel chitinolytic bacterium isolated from aquaculture sludge.</title>
        <authorList>
            <person name="Sheng M."/>
        </authorList>
    </citation>
    <scope>NUCLEOTIDE SEQUENCE [LARGE SCALE GENOMIC DNA]</scope>
    <source>
        <strain evidence="9 10">HX-2-15</strain>
    </source>
</reference>
<evidence type="ECO:0000313" key="10">
    <source>
        <dbReference type="Proteomes" id="UP000310016"/>
    </source>
</evidence>
<comment type="caution">
    <text evidence="9">The sequence shown here is derived from an EMBL/GenBank/DDBJ whole genome shotgun (WGS) entry which is preliminary data.</text>
</comment>
<feature type="transmembrane region" description="Helical" evidence="7">
    <location>
        <begin position="77"/>
        <end position="99"/>
    </location>
</feature>
<dbReference type="Proteomes" id="UP000310016">
    <property type="component" value="Unassembled WGS sequence"/>
</dbReference>
<evidence type="ECO:0000259" key="8">
    <source>
        <dbReference type="PROSITE" id="PS50928"/>
    </source>
</evidence>
<evidence type="ECO:0000256" key="3">
    <source>
        <dbReference type="ARBA" id="ARBA00022475"/>
    </source>
</evidence>
<dbReference type="InterPro" id="IPR035906">
    <property type="entry name" value="MetI-like_sf"/>
</dbReference>
<gene>
    <name evidence="9" type="ORF">FAZ21_18735</name>
</gene>
<comment type="similarity">
    <text evidence="7">Belongs to the binding-protein-dependent transport system permease family.</text>
</comment>
<dbReference type="InterPro" id="IPR000515">
    <property type="entry name" value="MetI-like"/>
</dbReference>
<dbReference type="PANTHER" id="PTHR43744">
    <property type="entry name" value="ABC TRANSPORTER PERMEASE PROTEIN MG189-RELATED-RELATED"/>
    <property type="match status" value="1"/>
</dbReference>
<feature type="transmembrane region" description="Helical" evidence="7">
    <location>
        <begin position="12"/>
        <end position="32"/>
    </location>
</feature>
<evidence type="ECO:0000313" key="9">
    <source>
        <dbReference type="EMBL" id="TJZ65024.1"/>
    </source>
</evidence>
<evidence type="ECO:0000256" key="6">
    <source>
        <dbReference type="ARBA" id="ARBA00023136"/>
    </source>
</evidence>
<protein>
    <submittedName>
        <fullName evidence="9">Carbohydrate ABC transporter permease</fullName>
    </submittedName>
</protein>
<feature type="transmembrane region" description="Helical" evidence="7">
    <location>
        <begin position="141"/>
        <end position="158"/>
    </location>
</feature>
<comment type="subcellular location">
    <subcellularLocation>
        <location evidence="1 7">Cell membrane</location>
        <topology evidence="1 7">Multi-pass membrane protein</topology>
    </subcellularLocation>
</comment>
<keyword evidence="6 7" id="KW-0472">Membrane</keyword>
<dbReference type="AlphaFoldDB" id="A0A4U0PPW6"/>
<evidence type="ECO:0000256" key="1">
    <source>
        <dbReference type="ARBA" id="ARBA00004651"/>
    </source>
</evidence>
<dbReference type="Gene3D" id="1.10.3720.10">
    <property type="entry name" value="MetI-like"/>
    <property type="match status" value="1"/>
</dbReference>
<dbReference type="GO" id="GO:0055085">
    <property type="term" value="P:transmembrane transport"/>
    <property type="evidence" value="ECO:0007669"/>
    <property type="project" value="InterPro"/>
</dbReference>
<dbReference type="CDD" id="cd06261">
    <property type="entry name" value="TM_PBP2"/>
    <property type="match status" value="1"/>
</dbReference>
<dbReference type="GO" id="GO:0005886">
    <property type="term" value="C:plasma membrane"/>
    <property type="evidence" value="ECO:0007669"/>
    <property type="project" value="UniProtKB-SubCell"/>
</dbReference>
<feature type="transmembrane region" description="Helical" evidence="7">
    <location>
        <begin position="238"/>
        <end position="262"/>
    </location>
</feature>
<sequence length="277" mass="29841">MRVAPRWPLLGARYLGMSVFALFTVFPFLWALSVGLAGDPSGIWHFPGAFIPADPGLGWFNRVFAEMPFFTYVGNSLILSALTVAGVLALTVPCGYALAQMDFPGRKLLFGAILLTLTLPSEVAILPNFVTISRLGLVDSYVGAVLPNLASAFGVFLMKQSFEQVPADVIDAARVDGASEWRVLWRVAVPLNLPAVGTLAIFTLVTAWNDYLWPAVVFFTRTKLPISVGVFNDLTGPFSVSTSLVMAAVVMSVVPVIIGFAFTQRLFLAPQALPARA</sequence>
<evidence type="ECO:0000256" key="2">
    <source>
        <dbReference type="ARBA" id="ARBA00022448"/>
    </source>
</evidence>
<dbReference type="EMBL" id="SUMF01000041">
    <property type="protein sequence ID" value="TJZ65024.1"/>
    <property type="molecule type" value="Genomic_DNA"/>
</dbReference>
<keyword evidence="10" id="KW-1185">Reference proteome</keyword>